<evidence type="ECO:0000313" key="1">
    <source>
        <dbReference type="EMBL" id="KAF6485349.1"/>
    </source>
</evidence>
<gene>
    <name evidence="1" type="ORF">HJG63_010573</name>
</gene>
<dbReference type="EMBL" id="JACASE010000003">
    <property type="protein sequence ID" value="KAF6485349.1"/>
    <property type="molecule type" value="Genomic_DNA"/>
</dbReference>
<reference evidence="1 2" key="1">
    <citation type="journal article" date="2020" name="Nature">
        <title>Six reference-quality genomes reveal evolution of bat adaptations.</title>
        <authorList>
            <person name="Jebb D."/>
            <person name="Huang Z."/>
            <person name="Pippel M."/>
            <person name="Hughes G.M."/>
            <person name="Lavrichenko K."/>
            <person name="Devanna P."/>
            <person name="Winkler S."/>
            <person name="Jermiin L.S."/>
            <person name="Skirmuntt E.C."/>
            <person name="Katzourakis A."/>
            <person name="Burkitt-Gray L."/>
            <person name="Ray D.A."/>
            <person name="Sullivan K.A.M."/>
            <person name="Roscito J.G."/>
            <person name="Kirilenko B.M."/>
            <person name="Davalos L.M."/>
            <person name="Corthals A.P."/>
            <person name="Power M.L."/>
            <person name="Jones G."/>
            <person name="Ransome R.D."/>
            <person name="Dechmann D.K.N."/>
            <person name="Locatelli A.G."/>
            <person name="Puechmaille S.J."/>
            <person name="Fedrigo O."/>
            <person name="Jarvis E.D."/>
            <person name="Hiller M."/>
            <person name="Vernes S.C."/>
            <person name="Myers E.W."/>
            <person name="Teeling E.C."/>
        </authorList>
    </citation>
    <scope>NUCLEOTIDE SEQUENCE [LARGE SCALE GENOMIC DNA]</scope>
    <source>
        <strain evidence="1">MRouAeg1</strain>
        <tissue evidence="1">Muscle</tissue>
    </source>
</reference>
<protein>
    <submittedName>
        <fullName evidence="1">Uncharacterized protein</fullName>
    </submittedName>
</protein>
<organism evidence="1 2">
    <name type="scientific">Rousettus aegyptiacus</name>
    <name type="common">Egyptian fruit bat</name>
    <name type="synonym">Pteropus aegyptiacus</name>
    <dbReference type="NCBI Taxonomy" id="9407"/>
    <lineage>
        <taxon>Eukaryota</taxon>
        <taxon>Metazoa</taxon>
        <taxon>Chordata</taxon>
        <taxon>Craniata</taxon>
        <taxon>Vertebrata</taxon>
        <taxon>Euteleostomi</taxon>
        <taxon>Mammalia</taxon>
        <taxon>Eutheria</taxon>
        <taxon>Laurasiatheria</taxon>
        <taxon>Chiroptera</taxon>
        <taxon>Yinpterochiroptera</taxon>
        <taxon>Pteropodoidea</taxon>
        <taxon>Pteropodidae</taxon>
        <taxon>Rousettinae</taxon>
        <taxon>Rousettus</taxon>
    </lineage>
</organism>
<sequence>MTSRSREESGTSTHKFCSVLFSTEILREILTTYGHTDNSLREAYFSRLCHSPDTSRNRSSPKWLTGPIHSPFKSLTPLFSLWPSSSYLIYLFLKEEYQEAFINLFYILFNQEKLLRLPVTAGC</sequence>
<evidence type="ECO:0000313" key="2">
    <source>
        <dbReference type="Proteomes" id="UP000593571"/>
    </source>
</evidence>
<name>A0A7J8IMH6_ROUAE</name>
<dbReference type="AlphaFoldDB" id="A0A7J8IMH6"/>
<comment type="caution">
    <text evidence="1">The sequence shown here is derived from an EMBL/GenBank/DDBJ whole genome shotgun (WGS) entry which is preliminary data.</text>
</comment>
<proteinExistence type="predicted"/>
<accession>A0A7J8IMH6</accession>
<keyword evidence="2" id="KW-1185">Reference proteome</keyword>
<dbReference type="Proteomes" id="UP000593571">
    <property type="component" value="Unassembled WGS sequence"/>
</dbReference>